<dbReference type="FunFam" id="3.30.360.10:FF:000005">
    <property type="entry name" value="Homoserine dehydrogenase"/>
    <property type="match status" value="1"/>
</dbReference>
<evidence type="ECO:0000256" key="5">
    <source>
        <dbReference type="ARBA" id="ARBA00013376"/>
    </source>
</evidence>
<evidence type="ECO:0000256" key="2">
    <source>
        <dbReference type="ARBA" id="ARBA00005062"/>
    </source>
</evidence>
<dbReference type="PROSITE" id="PS01042">
    <property type="entry name" value="HOMOSER_DHGENASE"/>
    <property type="match status" value="1"/>
</dbReference>
<comment type="pathway">
    <text evidence="2 14">Amino-acid biosynthesis; L-methionine biosynthesis via de novo pathway; L-homoserine from L-aspartate: step 3/3.</text>
</comment>
<dbReference type="GO" id="GO:0009086">
    <property type="term" value="P:methionine biosynthetic process"/>
    <property type="evidence" value="ECO:0007669"/>
    <property type="project" value="UniProtKB-KW"/>
</dbReference>
<dbReference type="InterPro" id="IPR005106">
    <property type="entry name" value="Asp/hSer_DH_NAD-bd"/>
</dbReference>
<keyword evidence="8 14" id="KW-0560">Oxidoreductase</keyword>
<evidence type="ECO:0000256" key="4">
    <source>
        <dbReference type="ARBA" id="ARBA00013213"/>
    </source>
</evidence>
<evidence type="ECO:0000256" key="10">
    <source>
        <dbReference type="ARBA" id="ARBA00023167"/>
    </source>
</evidence>
<keyword evidence="7 14" id="KW-0791">Threonine biosynthesis</keyword>
<dbReference type="Gene3D" id="3.30.70.260">
    <property type="match status" value="1"/>
</dbReference>
<sequence length="424" mass="45963">METIYIAFLGFGTVASGTYQVLKQQEEKIATSMACQVQVKKALLRNRGNYVKTAHHDFELVDSLDAILTDESITIVVEAMGGVDFAKDCIEAALKAGKHVVTANKILMAQNGEELTNLAQSQGLALYYEAAVAGGIPILESLRTSFRAEGLHSLSGIINGTSNYILSEMTDQGLSFEEALQAAKDKGFAETDPTNDIDGLDAARKLAILCRLAFGMTIPLDKMAIRGIDHVTSEDIKNTSTLGYLIKPLATAILDDDGALSVQVGPSLVPKNHQLATVTGPMNAIYTRGWASGEVMFYGPGTGALPTGNMVVADILKIVDALVHQEHIPALSRYHVPLNLSAADREIFANFYHFKLLDRDKGLFKLTALFEKYGASLNQLTPIGRHHVLAISQAMTWQDSKELIAEIENIDGISIDRIYPILGQ</sequence>
<comment type="caution">
    <text evidence="18">The sequence shown here is derived from an EMBL/GenBank/DDBJ whole genome shotgun (WGS) entry which is preliminary data.</text>
</comment>
<dbReference type="SUPFAM" id="SSF55347">
    <property type="entry name" value="Glyceraldehyde-3-phosphate dehydrogenase-like, C-terminal domain"/>
    <property type="match status" value="1"/>
</dbReference>
<keyword evidence="10 14" id="KW-0486">Methionine biosynthesis</keyword>
<keyword evidence="9" id="KW-0915">Sodium</keyword>
<feature type="domain" description="Aspartate/homoserine dehydrogenase NAD-binding" evidence="17">
    <location>
        <begin position="10"/>
        <end position="129"/>
    </location>
</feature>
<feature type="active site" description="Proton donor" evidence="12">
    <location>
        <position position="205"/>
    </location>
</feature>
<proteinExistence type="inferred from homology"/>
<evidence type="ECO:0000259" key="16">
    <source>
        <dbReference type="Pfam" id="PF00742"/>
    </source>
</evidence>
<gene>
    <name evidence="18" type="ORF">OW157_05455</name>
</gene>
<evidence type="ECO:0000256" key="3">
    <source>
        <dbReference type="ARBA" id="ARBA00006753"/>
    </source>
</evidence>
<dbReference type="InterPro" id="IPR016204">
    <property type="entry name" value="HDH"/>
</dbReference>
<dbReference type="PANTHER" id="PTHR43331:SF1">
    <property type="entry name" value="HOMOSERINE DEHYDROGENASE"/>
    <property type="match status" value="1"/>
</dbReference>
<evidence type="ECO:0000259" key="17">
    <source>
        <dbReference type="Pfam" id="PF03447"/>
    </source>
</evidence>
<evidence type="ECO:0000256" key="9">
    <source>
        <dbReference type="ARBA" id="ARBA00023053"/>
    </source>
</evidence>
<dbReference type="InterPro" id="IPR036291">
    <property type="entry name" value="NAD(P)-bd_dom_sf"/>
</dbReference>
<keyword evidence="19" id="KW-1185">Reference proteome</keyword>
<feature type="binding site" evidence="13">
    <location>
        <position position="190"/>
    </location>
    <ligand>
        <name>L-homoserine</name>
        <dbReference type="ChEBI" id="CHEBI:57476"/>
    </ligand>
</feature>
<dbReference type="GO" id="GO:0050661">
    <property type="term" value="F:NADP binding"/>
    <property type="evidence" value="ECO:0007669"/>
    <property type="project" value="InterPro"/>
</dbReference>
<comment type="catalytic activity">
    <reaction evidence="11">
        <text>L-homoserine + NADP(+) = L-aspartate 4-semialdehyde + NADPH + H(+)</text>
        <dbReference type="Rhea" id="RHEA:15761"/>
        <dbReference type="ChEBI" id="CHEBI:15378"/>
        <dbReference type="ChEBI" id="CHEBI:57476"/>
        <dbReference type="ChEBI" id="CHEBI:57783"/>
        <dbReference type="ChEBI" id="CHEBI:58349"/>
        <dbReference type="ChEBI" id="CHEBI:537519"/>
        <dbReference type="EC" id="1.1.1.3"/>
    </reaction>
    <physiologicalReaction direction="right-to-left" evidence="11">
        <dbReference type="Rhea" id="RHEA:15763"/>
    </physiologicalReaction>
</comment>
<reference evidence="18" key="1">
    <citation type="submission" date="2022-12" db="EMBL/GenBank/DDBJ databases">
        <title>Description and comparative metabolic analysis of Aerococcus sp. nov., isolated from the feces of a pig.</title>
        <authorList>
            <person name="Chang Y.-H."/>
        </authorList>
    </citation>
    <scope>NUCLEOTIDE SEQUENCE</scope>
    <source>
        <strain evidence="18">YH-aer222</strain>
    </source>
</reference>
<evidence type="ECO:0000256" key="7">
    <source>
        <dbReference type="ARBA" id="ARBA00022697"/>
    </source>
</evidence>
<organism evidence="18 19">
    <name type="scientific">Aerococcus kribbianus</name>
    <dbReference type="NCBI Taxonomy" id="2999064"/>
    <lineage>
        <taxon>Bacteria</taxon>
        <taxon>Bacillati</taxon>
        <taxon>Bacillota</taxon>
        <taxon>Bacilli</taxon>
        <taxon>Lactobacillales</taxon>
        <taxon>Aerococcaceae</taxon>
        <taxon>Aerococcus</taxon>
    </lineage>
</organism>
<evidence type="ECO:0000313" key="19">
    <source>
        <dbReference type="Proteomes" id="UP001146670"/>
    </source>
</evidence>
<evidence type="ECO:0000256" key="13">
    <source>
        <dbReference type="PIRSR" id="PIRSR000098-2"/>
    </source>
</evidence>
<dbReference type="GO" id="GO:0004412">
    <property type="term" value="F:homoserine dehydrogenase activity"/>
    <property type="evidence" value="ECO:0007669"/>
    <property type="project" value="UniProtKB-EC"/>
</dbReference>
<evidence type="ECO:0000256" key="1">
    <source>
        <dbReference type="ARBA" id="ARBA00005056"/>
    </source>
</evidence>
<dbReference type="PIRSF" id="PIRSF000098">
    <property type="entry name" value="Homoser_dehydrog"/>
    <property type="match status" value="1"/>
</dbReference>
<dbReference type="Gene3D" id="3.40.50.720">
    <property type="entry name" value="NAD(P)-binding Rossmann-like Domain"/>
    <property type="match status" value="1"/>
</dbReference>
<comment type="pathway">
    <text evidence="1 14">Amino-acid biosynthesis; L-threonine biosynthesis; L-threonine from L-aspartate: step 3/5.</text>
</comment>
<name>A0A9X3FNU5_9LACT</name>
<dbReference type="RefSeq" id="WP_268752345.1">
    <property type="nucleotide sequence ID" value="NZ_JAPRFQ010000002.1"/>
</dbReference>
<keyword evidence="13 14" id="KW-0521">NADP</keyword>
<dbReference type="InterPro" id="IPR019811">
    <property type="entry name" value="HDH_CS"/>
</dbReference>
<dbReference type="SUPFAM" id="SSF51735">
    <property type="entry name" value="NAD(P)-binding Rossmann-fold domains"/>
    <property type="match status" value="1"/>
</dbReference>
<evidence type="ECO:0000256" key="12">
    <source>
        <dbReference type="PIRSR" id="PIRSR000098-1"/>
    </source>
</evidence>
<protein>
    <recommendedName>
        <fullName evidence="5 14">Homoserine dehydrogenase</fullName>
        <ecNumber evidence="4 14">1.1.1.3</ecNumber>
    </recommendedName>
</protein>
<dbReference type="Gene3D" id="3.30.360.10">
    <property type="entry name" value="Dihydrodipicolinate Reductase, domain 2"/>
    <property type="match status" value="1"/>
</dbReference>
<dbReference type="PANTHER" id="PTHR43331">
    <property type="entry name" value="HOMOSERINE DEHYDROGENASE"/>
    <property type="match status" value="1"/>
</dbReference>
<evidence type="ECO:0000313" key="18">
    <source>
        <dbReference type="EMBL" id="MCZ0726017.1"/>
    </source>
</evidence>
<dbReference type="Pfam" id="PF00742">
    <property type="entry name" value="Homoserine_dh"/>
    <property type="match status" value="1"/>
</dbReference>
<dbReference type="Pfam" id="PF03447">
    <property type="entry name" value="NAD_binding_3"/>
    <property type="match status" value="1"/>
</dbReference>
<keyword evidence="6 14" id="KW-0028">Amino-acid biosynthesis</keyword>
<dbReference type="AlphaFoldDB" id="A0A9X3FNU5"/>
<accession>A0A9X3FNU5</accession>
<dbReference type="EMBL" id="JAPRFR010000002">
    <property type="protein sequence ID" value="MCZ0726017.1"/>
    <property type="molecule type" value="Genomic_DNA"/>
</dbReference>
<feature type="binding site" evidence="13">
    <location>
        <position position="105"/>
    </location>
    <ligand>
        <name>NADPH</name>
        <dbReference type="ChEBI" id="CHEBI:57783"/>
    </ligand>
</feature>
<comment type="similarity">
    <text evidence="3 15">Belongs to the homoserine dehydrogenase family.</text>
</comment>
<evidence type="ECO:0000256" key="11">
    <source>
        <dbReference type="ARBA" id="ARBA00048841"/>
    </source>
</evidence>
<evidence type="ECO:0000256" key="15">
    <source>
        <dbReference type="RuleBase" id="RU004171"/>
    </source>
</evidence>
<dbReference type="InterPro" id="IPR001342">
    <property type="entry name" value="HDH_cat"/>
</dbReference>
<feature type="domain" description="Homoserine dehydrogenase catalytic" evidence="16">
    <location>
        <begin position="137"/>
        <end position="316"/>
    </location>
</feature>
<evidence type="ECO:0000256" key="6">
    <source>
        <dbReference type="ARBA" id="ARBA00022605"/>
    </source>
</evidence>
<dbReference type="NCBIfam" id="NF004976">
    <property type="entry name" value="PRK06349.1"/>
    <property type="match status" value="1"/>
</dbReference>
<dbReference type="GO" id="GO:0009088">
    <property type="term" value="P:threonine biosynthetic process"/>
    <property type="evidence" value="ECO:0007669"/>
    <property type="project" value="UniProtKB-KW"/>
</dbReference>
<evidence type="ECO:0000256" key="8">
    <source>
        <dbReference type="ARBA" id="ARBA00023002"/>
    </source>
</evidence>
<dbReference type="EC" id="1.1.1.3" evidence="4 14"/>
<evidence type="ECO:0000256" key="14">
    <source>
        <dbReference type="RuleBase" id="RU000579"/>
    </source>
</evidence>
<dbReference type="Proteomes" id="UP001146670">
    <property type="component" value="Unassembled WGS sequence"/>
</dbReference>